<reference evidence="1" key="1">
    <citation type="submission" date="2022-02" db="EMBL/GenBank/DDBJ databases">
        <title>Emergence and expansion in Europe of a Vibrio aestuarianus clonal complex pathogenic for oysters.</title>
        <authorList>
            <person name="Mesnil A."/>
            <person name="Travers M.-A."/>
        </authorList>
    </citation>
    <scope>NUCLEOTIDE SEQUENCE</scope>
    <source>
        <strain evidence="1">19_064_15T1</strain>
    </source>
</reference>
<accession>A0A9X4FHE5</accession>
<dbReference type="Proteomes" id="UP001140978">
    <property type="component" value="Unassembled WGS sequence"/>
</dbReference>
<comment type="caution">
    <text evidence="1">The sequence shown here is derived from an EMBL/GenBank/DDBJ whole genome shotgun (WGS) entry which is preliminary data.</text>
</comment>
<gene>
    <name evidence="1" type="ORF">L9X51_19360</name>
</gene>
<dbReference type="AlphaFoldDB" id="A0A9X4FHE5"/>
<proteinExistence type="predicted"/>
<sequence>MLDEYQDIYCQIVEEIRLRVLYAEGLALGGDDIVFIESVTLQIRKILELIAYLSIIVNRKSLNHDERNAYHAKKIIENLQDKTEIFYPFPSRMIFSDSGVEPTLIPLPQDNYLSISEFVKLYQMCGKVLHAQHPMKKKLNFSEIKYNNSVYLEKLKDLLAYHTIPVRLNDHEYVFLSVEIDFSNSSSTRNPKVREYRSHIYNEEQLIEIFHGKFS</sequence>
<dbReference type="RefSeq" id="WP_274676407.1">
    <property type="nucleotide sequence ID" value="NZ_JAKNAX010000181.1"/>
</dbReference>
<dbReference type="EMBL" id="JAKNAX010000181">
    <property type="protein sequence ID" value="MDE1348517.1"/>
    <property type="molecule type" value="Genomic_DNA"/>
</dbReference>
<evidence type="ECO:0000313" key="2">
    <source>
        <dbReference type="Proteomes" id="UP001140978"/>
    </source>
</evidence>
<evidence type="ECO:0000313" key="1">
    <source>
        <dbReference type="EMBL" id="MDE1348517.1"/>
    </source>
</evidence>
<name>A0A9X4FHE5_9VIBR</name>
<organism evidence="1 2">
    <name type="scientific">Vibrio aestuarianus</name>
    <dbReference type="NCBI Taxonomy" id="28171"/>
    <lineage>
        <taxon>Bacteria</taxon>
        <taxon>Pseudomonadati</taxon>
        <taxon>Pseudomonadota</taxon>
        <taxon>Gammaproteobacteria</taxon>
        <taxon>Vibrionales</taxon>
        <taxon>Vibrionaceae</taxon>
        <taxon>Vibrio</taxon>
    </lineage>
</organism>
<protein>
    <submittedName>
        <fullName evidence="1">Uncharacterized protein</fullName>
    </submittedName>
</protein>